<dbReference type="AlphaFoldDB" id="A0A0F0LNN0"/>
<reference evidence="2 3" key="1">
    <citation type="submission" date="2015-02" db="EMBL/GenBank/DDBJ databases">
        <title>Draft genome sequences of ten Microbacterium spp. with emphasis on heavy metal contaminated environments.</title>
        <authorList>
            <person name="Corretto E."/>
        </authorList>
    </citation>
    <scope>NUCLEOTIDE SEQUENCE [LARGE SCALE GENOMIC DNA]</scope>
    <source>
        <strain evidence="2 3">ARN176</strain>
    </source>
</reference>
<gene>
    <name evidence="2" type="ORF">RS86_00620</name>
</gene>
<evidence type="ECO:0000256" key="1">
    <source>
        <dbReference type="SAM" id="MobiDB-lite"/>
    </source>
</evidence>
<evidence type="ECO:0000313" key="2">
    <source>
        <dbReference type="EMBL" id="KJL34743.1"/>
    </source>
</evidence>
<feature type="compositionally biased region" description="Basic residues" evidence="1">
    <location>
        <begin position="67"/>
        <end position="85"/>
    </location>
</feature>
<name>A0A0F0LNN0_9MICO</name>
<evidence type="ECO:0000313" key="3">
    <source>
        <dbReference type="Proteomes" id="UP000033740"/>
    </source>
</evidence>
<dbReference type="Proteomes" id="UP000033740">
    <property type="component" value="Unassembled WGS sequence"/>
</dbReference>
<dbReference type="PATRIC" id="fig|582680.6.peg.640"/>
<dbReference type="RefSeq" id="WP_045270758.1">
    <property type="nucleotide sequence ID" value="NZ_JYIX01000025.1"/>
</dbReference>
<comment type="caution">
    <text evidence="2">The sequence shown here is derived from an EMBL/GenBank/DDBJ whole genome shotgun (WGS) entry which is preliminary data.</text>
</comment>
<feature type="region of interest" description="Disordered" evidence="1">
    <location>
        <begin position="58"/>
        <end position="85"/>
    </location>
</feature>
<dbReference type="EMBL" id="JYIX01000025">
    <property type="protein sequence ID" value="KJL34743.1"/>
    <property type="molecule type" value="Genomic_DNA"/>
</dbReference>
<accession>A0A0F0LNN0</accession>
<organism evidence="2 3">
    <name type="scientific">Microbacterium azadirachtae</name>
    <dbReference type="NCBI Taxonomy" id="582680"/>
    <lineage>
        <taxon>Bacteria</taxon>
        <taxon>Bacillati</taxon>
        <taxon>Actinomycetota</taxon>
        <taxon>Actinomycetes</taxon>
        <taxon>Micrococcales</taxon>
        <taxon>Microbacteriaceae</taxon>
        <taxon>Microbacterium</taxon>
    </lineage>
</organism>
<protein>
    <submittedName>
        <fullName evidence="2">Uncharacterized protein</fullName>
    </submittedName>
</protein>
<sequence length="85" mass="9361">MNITWKQADHDVYVATRDGEYAGFVAVDGASHVLHDRHSRRLGSYPSLSAARSALESFGAPASASAHRPRRSARSRRRPSTARSR</sequence>
<keyword evidence="3" id="KW-1185">Reference proteome</keyword>
<proteinExistence type="predicted"/>